<dbReference type="Proteomes" id="UP001275664">
    <property type="component" value="Unassembled WGS sequence"/>
</dbReference>
<accession>A0ABU4QJE9</accession>
<evidence type="ECO:0000313" key="1">
    <source>
        <dbReference type="EMBL" id="MDX6039371.1"/>
    </source>
</evidence>
<evidence type="ECO:0000313" key="2">
    <source>
        <dbReference type="Proteomes" id="UP001275664"/>
    </source>
</evidence>
<comment type="caution">
    <text evidence="1">The sequence shown here is derived from an EMBL/GenBank/DDBJ whole genome shotgun (WGS) entry which is preliminary data.</text>
</comment>
<dbReference type="RefSeq" id="WP_319785469.1">
    <property type="nucleotide sequence ID" value="NZ_JAWXRD010000002.1"/>
</dbReference>
<protein>
    <submittedName>
        <fullName evidence="1">Phage polarity suppression protein</fullName>
    </submittedName>
</protein>
<organism evidence="1 2">
    <name type="scientific">Scandinavium lactucae</name>
    <dbReference type="NCBI Taxonomy" id="3095028"/>
    <lineage>
        <taxon>Bacteria</taxon>
        <taxon>Pseudomonadati</taxon>
        <taxon>Pseudomonadota</taxon>
        <taxon>Gammaproteobacteria</taxon>
        <taxon>Enterobacterales</taxon>
        <taxon>Enterobacteriaceae</taxon>
        <taxon>Scandinavium</taxon>
    </lineage>
</organism>
<dbReference type="Pfam" id="PF07455">
    <property type="entry name" value="Psu"/>
    <property type="match status" value="1"/>
</dbReference>
<dbReference type="Gene3D" id="1.20.58.1090">
    <property type="entry name" value="Phage polarity suppression protein monomer"/>
    <property type="match status" value="1"/>
</dbReference>
<reference evidence="1 2" key="1">
    <citation type="submission" date="2023-11" db="EMBL/GenBank/DDBJ databases">
        <title>Scandinavium wanjuensis sp. nov., isolated from lettuce South Korea.</title>
        <authorList>
            <person name="Park J."/>
            <person name="Park S."/>
            <person name="Oh K.K."/>
            <person name="Cho G.S."/>
            <person name="Franz C.M.A.P."/>
        </authorList>
    </citation>
    <scope>NUCLEOTIDE SEQUENCE [LARGE SCALE GENOMIC DNA]</scope>
    <source>
        <strain evidence="1 2">V105_6</strain>
    </source>
</reference>
<dbReference type="InterPro" id="IPR010006">
    <property type="entry name" value="Phage_P4_Psu"/>
</dbReference>
<name>A0ABU4QJE9_9ENTR</name>
<dbReference type="EMBL" id="JAWXRD010000002">
    <property type="protein sequence ID" value="MDX6039371.1"/>
    <property type="molecule type" value="Genomic_DNA"/>
</dbReference>
<proteinExistence type="predicted"/>
<keyword evidence="2" id="KW-1185">Reference proteome</keyword>
<sequence length="190" mass="21175">MNTTIPPQEALQHYRDASQNWLSLRNEQSTAQLRLQALLLSADKPANYAWQVETLREKLEVLEWQISCAASDSLYAQRNVVDASVDNALSNFMANSGKALTSALAPYLNGPFGLDVAARVLRSALAHYSELNAPELLESCREILDESGLSPDASMRMDASRRFTPAKHKTFQDRLKRLKLAEEAYGFTVS</sequence>
<gene>
    <name evidence="1" type="ORF">SIK69_04055</name>
</gene>